<evidence type="ECO:0000313" key="2">
    <source>
        <dbReference type="Proteomes" id="UP000236311"/>
    </source>
</evidence>
<dbReference type="Proteomes" id="UP000236311">
    <property type="component" value="Unassembled WGS sequence"/>
</dbReference>
<evidence type="ECO:0000313" key="1">
    <source>
        <dbReference type="EMBL" id="SOY30911.1"/>
    </source>
</evidence>
<dbReference type="EMBL" id="OFSM01000020">
    <property type="protein sequence ID" value="SOY30911.1"/>
    <property type="molecule type" value="Genomic_DNA"/>
</dbReference>
<sequence>MILGKKDKKEKMESKMELRLWDEQQKGISIAKKELYPDGELENILLSSDGDVLEKVMEKASAETSTQRFMTQDEMEEHCHQVRDNVKQEKKDNIEIRLDNGTLLFLGKKYELGDVIIKTRTFDGDISPTCIFIEAGGTLDARLFIGGESVSAVLATRTEKGDEHFTRLSEFHMFSLQKNPEPKKEVGLVTSYVWLTARIYLGIYLGYNFEPIRSLLLSEWLHLEWQRAKEAREHSAGAKIGGDANG</sequence>
<dbReference type="AlphaFoldDB" id="A0A2K4ZKB3"/>
<proteinExistence type="predicted"/>
<protein>
    <submittedName>
        <fullName evidence="1">Uncharacterized protein</fullName>
    </submittedName>
</protein>
<reference evidence="1 2" key="1">
    <citation type="submission" date="2018-01" db="EMBL/GenBank/DDBJ databases">
        <authorList>
            <person name="Gaut B.S."/>
            <person name="Morton B.R."/>
            <person name="Clegg M.T."/>
            <person name="Duvall M.R."/>
        </authorList>
    </citation>
    <scope>NUCLEOTIDE SEQUENCE [LARGE SCALE GENOMIC DNA]</scope>
    <source>
        <strain evidence="1">GP69</strain>
    </source>
</reference>
<organism evidence="1 2">
    <name type="scientific">Acetatifactor muris</name>
    <dbReference type="NCBI Taxonomy" id="879566"/>
    <lineage>
        <taxon>Bacteria</taxon>
        <taxon>Bacillati</taxon>
        <taxon>Bacillota</taxon>
        <taxon>Clostridia</taxon>
        <taxon>Lachnospirales</taxon>
        <taxon>Lachnospiraceae</taxon>
        <taxon>Acetatifactor</taxon>
    </lineage>
</organism>
<gene>
    <name evidence="1" type="ORF">AMURIS_03645</name>
</gene>
<accession>A0A2K4ZKB3</accession>
<keyword evidence="2" id="KW-1185">Reference proteome</keyword>
<name>A0A2K4ZKB3_9FIRM</name>